<organism evidence="2 3">
    <name type="scientific">Kockovaella imperatae</name>
    <dbReference type="NCBI Taxonomy" id="4999"/>
    <lineage>
        <taxon>Eukaryota</taxon>
        <taxon>Fungi</taxon>
        <taxon>Dikarya</taxon>
        <taxon>Basidiomycota</taxon>
        <taxon>Agaricomycotina</taxon>
        <taxon>Tremellomycetes</taxon>
        <taxon>Tremellales</taxon>
        <taxon>Cuniculitremaceae</taxon>
        <taxon>Kockovaella</taxon>
    </lineage>
</organism>
<dbReference type="AlphaFoldDB" id="A0A1Y1U9E8"/>
<feature type="compositionally biased region" description="Polar residues" evidence="1">
    <location>
        <begin position="434"/>
        <end position="444"/>
    </location>
</feature>
<dbReference type="RefSeq" id="XP_021868901.1">
    <property type="nucleotide sequence ID" value="XM_022016721.1"/>
</dbReference>
<keyword evidence="3" id="KW-1185">Reference proteome</keyword>
<feature type="compositionally biased region" description="Pro residues" evidence="1">
    <location>
        <begin position="249"/>
        <end position="258"/>
    </location>
</feature>
<dbReference type="InParanoid" id="A0A1Y1U9E8"/>
<feature type="compositionally biased region" description="Low complexity" evidence="1">
    <location>
        <begin position="259"/>
        <end position="271"/>
    </location>
</feature>
<feature type="compositionally biased region" description="Low complexity" evidence="1">
    <location>
        <begin position="326"/>
        <end position="352"/>
    </location>
</feature>
<feature type="compositionally biased region" description="Basic and acidic residues" evidence="1">
    <location>
        <begin position="217"/>
        <end position="226"/>
    </location>
</feature>
<feature type="compositionally biased region" description="Basic and acidic residues" evidence="1">
    <location>
        <begin position="920"/>
        <end position="936"/>
    </location>
</feature>
<feature type="region of interest" description="Disordered" evidence="1">
    <location>
        <begin position="417"/>
        <end position="511"/>
    </location>
</feature>
<evidence type="ECO:0000313" key="3">
    <source>
        <dbReference type="Proteomes" id="UP000193218"/>
    </source>
</evidence>
<feature type="region of interest" description="Disordered" evidence="1">
    <location>
        <begin position="653"/>
        <end position="673"/>
    </location>
</feature>
<feature type="compositionally biased region" description="Acidic residues" evidence="1">
    <location>
        <begin position="836"/>
        <end position="850"/>
    </location>
</feature>
<dbReference type="Proteomes" id="UP000193218">
    <property type="component" value="Unassembled WGS sequence"/>
</dbReference>
<feature type="compositionally biased region" description="Basic and acidic residues" evidence="1">
    <location>
        <begin position="1052"/>
        <end position="1066"/>
    </location>
</feature>
<sequence length="1229" mass="131202">MGSAASSLPPDDPHSMSLNPSTSNHQQETQRSSNPSSSFGATRHDADHRPSLTGLSVPFSKVDLTSSSSTVSEYESRHTRTRHRNAQVEREEGEISDDDDDDGGNDENSVVVVVEPTNSNTSIRSLPGPSRSSGLPNKHPRGGGKRGRPSPAPIPPRGQPIDRTVDRERDRERDRLRARGRGTPRGRGGRGAPIPPPPPRGGGGGGGGRGGASGGRVTDHVFHDQGQRQASFGDRNRPSDISPRRSSPPRQPLYPPPASQSAPVSPYTHGPVQPPPPVHPYPGYQYPSSFHPPPASLHNQLNAPSGPRYPVPHGSQQIFRPPPIDSSTPASVPSSSRSSFVTPMPAPVAAAPEDISPDEAQQYMSIIRNLLQEGFTPELLVERGATPKYVTAVCQEIVEAQQHRKSIWMGTNAIAGPSRPVTSTNPPLVAASSVHPNTRRSPSPTVKVRQSIPMDRGSSLSSEGSAEIVLLEDSPPRHQGLPASYPPPRLVPSSHWAPQPSSSNPPPSIPPPAVAATFSALSAPVPPSNLAPPIRPFTAPLAAAPRAIKIESYKPASPVPIPDIPAGNTHRPSQISVNGKVPPSGPRSSTGLHRRGSNHALSVPSVQVDSGSASPNKRPRHLSPERERIAHSPTSVIPVQSAAIAPQVVITPANQHGRSPSLSSGSSRHPLPEKPSLELFLEPDLTKYDSQPSFVPSLVPSTRTTVAADLAAKHAILETRRKALESMRARRAQKSTKRMAGSASPMDVEVDMEIDVDVASENPVSAAADAALEEAADAAAQKSIEDEVADLEQEVMGYESVLAKQAAAAEVTSNDAETKSSAPPTALEDQTKTEFVDMDVDSDEPEEGELSPDPVEPTPDVPIRRVRGRPAAEDLDSRPVSAPVRTRRKPFGAPQRANKLILALDDDSESDSEPETSNDQAERRAEILKRLAEEKQNTPIPLQLTLSSEGTTDSRGAGQSKLLALAEQEEKIRLLKEQIALKLKAKEAARLRAALEGRGKSEGQSSRESTAGVEERTDSAREGSLVKPTIDVGIKQEAVESAADVDAVETGESGRADDERGVETPEGRQFYANKDNSALPLPPADISITRPTAPDVGHQISPLDDRLPFAVPVAPAPVPFAPYQGITSRYPQLFHDRAAIKQARDGRVAVDITSEHEQDDPLLVPQRNILRGIMLTRITHDQPDASMCAAEVGGGTCADPSCDAVHFHLELDPTGERDLNQRLLMRPGK</sequence>
<reference evidence="2 3" key="1">
    <citation type="submission" date="2017-03" db="EMBL/GenBank/DDBJ databases">
        <title>Widespread Adenine N6-methylation of Active Genes in Fungi.</title>
        <authorList>
            <consortium name="DOE Joint Genome Institute"/>
            <person name="Mondo S.J."/>
            <person name="Dannebaum R.O."/>
            <person name="Kuo R.C."/>
            <person name="Louie K.B."/>
            <person name="Bewick A.J."/>
            <person name="Labutti K."/>
            <person name="Haridas S."/>
            <person name="Kuo A."/>
            <person name="Salamov A."/>
            <person name="Ahrendt S.R."/>
            <person name="Lau R."/>
            <person name="Bowen B.P."/>
            <person name="Lipzen A."/>
            <person name="Sullivan W."/>
            <person name="Andreopoulos W.B."/>
            <person name="Clum A."/>
            <person name="Lindquist E."/>
            <person name="Daum C."/>
            <person name="Northen T.R."/>
            <person name="Ramamoorthy G."/>
            <person name="Schmitz R.J."/>
            <person name="Gryganskyi A."/>
            <person name="Culley D."/>
            <person name="Magnuson J."/>
            <person name="James T.Y."/>
            <person name="O'Malley M.A."/>
            <person name="Stajich J.E."/>
            <person name="Spatafora J.W."/>
            <person name="Visel A."/>
            <person name="Grigoriev I.V."/>
        </authorList>
    </citation>
    <scope>NUCLEOTIDE SEQUENCE [LARGE SCALE GENOMIC DNA]</scope>
    <source>
        <strain evidence="2 3">NRRL Y-17943</strain>
    </source>
</reference>
<feature type="region of interest" description="Disordered" evidence="1">
    <location>
        <begin position="811"/>
        <end position="958"/>
    </location>
</feature>
<feature type="region of interest" description="Disordered" evidence="1">
    <location>
        <begin position="1"/>
        <end position="354"/>
    </location>
</feature>
<feature type="compositionally biased region" description="Basic residues" evidence="1">
    <location>
        <begin position="138"/>
        <end position="148"/>
    </location>
</feature>
<feature type="compositionally biased region" description="Acidic residues" evidence="1">
    <location>
        <begin position="91"/>
        <end position="105"/>
    </location>
</feature>
<feature type="compositionally biased region" description="Polar residues" evidence="1">
    <location>
        <begin position="604"/>
        <end position="615"/>
    </location>
</feature>
<name>A0A1Y1U9E8_9TREE</name>
<feature type="compositionally biased region" description="Acidic residues" evidence="1">
    <location>
        <begin position="904"/>
        <end position="916"/>
    </location>
</feature>
<protein>
    <submittedName>
        <fullName evidence="2">Uncharacterized protein</fullName>
    </submittedName>
</protein>
<feature type="compositionally biased region" description="Basic and acidic residues" evidence="1">
    <location>
        <begin position="163"/>
        <end position="177"/>
    </location>
</feature>
<evidence type="ECO:0000313" key="2">
    <source>
        <dbReference type="EMBL" id="ORX34659.1"/>
    </source>
</evidence>
<gene>
    <name evidence="2" type="ORF">BD324DRAFT_634373</name>
</gene>
<feature type="compositionally biased region" description="Gly residues" evidence="1">
    <location>
        <begin position="201"/>
        <end position="214"/>
    </location>
</feature>
<dbReference type="OrthoDB" id="2565113at2759"/>
<comment type="caution">
    <text evidence="2">The sequence shown here is derived from an EMBL/GenBank/DDBJ whole genome shotgun (WGS) entry which is preliminary data.</text>
</comment>
<feature type="compositionally biased region" description="Polar residues" evidence="1">
    <location>
        <begin position="937"/>
        <end position="954"/>
    </location>
</feature>
<feature type="region of interest" description="Disordered" evidence="1">
    <location>
        <begin position="996"/>
        <end position="1081"/>
    </location>
</feature>
<feature type="compositionally biased region" description="Polar residues" evidence="1">
    <location>
        <begin position="16"/>
        <end position="40"/>
    </location>
</feature>
<feature type="compositionally biased region" description="Low complexity" evidence="1">
    <location>
        <begin position="106"/>
        <end position="115"/>
    </location>
</feature>
<evidence type="ECO:0000256" key="1">
    <source>
        <dbReference type="SAM" id="MobiDB-lite"/>
    </source>
</evidence>
<dbReference type="EMBL" id="NBSH01000013">
    <property type="protein sequence ID" value="ORX34659.1"/>
    <property type="molecule type" value="Genomic_DNA"/>
</dbReference>
<proteinExistence type="predicted"/>
<feature type="compositionally biased region" description="Low complexity" evidence="1">
    <location>
        <begin position="656"/>
        <end position="669"/>
    </location>
</feature>
<dbReference type="GeneID" id="33558530"/>
<feature type="compositionally biased region" description="Polar residues" evidence="1">
    <location>
        <begin position="811"/>
        <end position="823"/>
    </location>
</feature>
<feature type="compositionally biased region" description="Low complexity" evidence="1">
    <location>
        <begin position="124"/>
        <end position="136"/>
    </location>
</feature>
<feature type="compositionally biased region" description="Basic residues" evidence="1">
    <location>
        <begin position="178"/>
        <end position="188"/>
    </location>
</feature>
<feature type="region of interest" description="Disordered" evidence="1">
    <location>
        <begin position="555"/>
        <end position="638"/>
    </location>
</feature>
<accession>A0A1Y1U9E8</accession>